<dbReference type="Gene3D" id="1.25.40.10">
    <property type="entry name" value="Tetratricopeptide repeat domain"/>
    <property type="match status" value="1"/>
</dbReference>
<protein>
    <submittedName>
        <fullName evidence="2">Intracellular distribution of mitochondria</fullName>
    </submittedName>
</protein>
<evidence type="ECO:0000313" key="2">
    <source>
        <dbReference type="EMBL" id="KAK8894707.1"/>
    </source>
</evidence>
<dbReference type="SUPFAM" id="SSF48452">
    <property type="entry name" value="TPR-like"/>
    <property type="match status" value="1"/>
</dbReference>
<organism evidence="2 3">
    <name type="scientific">Tritrichomonas musculus</name>
    <dbReference type="NCBI Taxonomy" id="1915356"/>
    <lineage>
        <taxon>Eukaryota</taxon>
        <taxon>Metamonada</taxon>
        <taxon>Parabasalia</taxon>
        <taxon>Tritrichomonadida</taxon>
        <taxon>Tritrichomonadidae</taxon>
        <taxon>Tritrichomonas</taxon>
    </lineage>
</organism>
<dbReference type="PANTHER" id="PTHR12601">
    <property type="entry name" value="EUKARYOTIC TRANSLATION INITIATION FACTOR 3 SUBUNIT EIF-3"/>
    <property type="match status" value="1"/>
</dbReference>
<keyword evidence="3" id="KW-1185">Reference proteome</keyword>
<dbReference type="Pfam" id="PF12807">
    <property type="entry name" value="eIF3_p135"/>
    <property type="match status" value="1"/>
</dbReference>
<feature type="domain" description="CLU central" evidence="1">
    <location>
        <begin position="579"/>
        <end position="636"/>
    </location>
</feature>
<dbReference type="InterPro" id="IPR023231">
    <property type="entry name" value="GSKIP_dom_sf"/>
</dbReference>
<accession>A0ABR2KW74</accession>
<dbReference type="PANTHER" id="PTHR12601:SF6">
    <property type="entry name" value="CLUSTERED MITOCHONDRIA PROTEIN HOMOLOG"/>
    <property type="match status" value="1"/>
</dbReference>
<proteinExistence type="predicted"/>
<gene>
    <name evidence="2" type="ORF">M9Y10_023144</name>
</gene>
<dbReference type="SUPFAM" id="SSF103107">
    <property type="entry name" value="Hypothetical protein c14orf129, hspc210"/>
    <property type="match status" value="1"/>
</dbReference>
<dbReference type="InterPro" id="IPR027523">
    <property type="entry name" value="CLU_prot"/>
</dbReference>
<comment type="caution">
    <text evidence="2">The sequence shown here is derived from an EMBL/GenBank/DDBJ whole genome shotgun (WGS) entry which is preliminary data.</text>
</comment>
<dbReference type="EMBL" id="JAPFFF010000003">
    <property type="protein sequence ID" value="KAK8894707.1"/>
    <property type="molecule type" value="Genomic_DNA"/>
</dbReference>
<dbReference type="Proteomes" id="UP001470230">
    <property type="component" value="Unassembled WGS sequence"/>
</dbReference>
<dbReference type="InterPro" id="IPR033646">
    <property type="entry name" value="CLU-central"/>
</dbReference>
<sequence length="953" mass="108852">MTEEAKKAPVTHTETDVSMKLPNNKVINFTVQDIIPFSLFAHAKSTPDMNWYSNFSINTNDGKTILPDTDLSSEIETGSIEARIDILPWDSKSVFQHAQQFARIIFTLTKHGDCSDGEESQVSWIIRSFGKSTSGKVLSSDADSNGILPINFLKSDQPRLVKYFDLDTEQVLLQDPNLFYQFSAITHEKEKIIIKSCKKGFFIDSEGESKCYNSLYELFSAHSPFFAENSSFVSMRWNSLHILEKQSFEPLDRSTYYAVCKKSKLKKLALFSRPIEQISGPLREFLQHEAFPENYLLAINEGENFYLRMIFEGIKKIANGEIKSVVEGHRSFIYKDVAIYDIDEFAPFYSSPSEARKEITGFAKTAVNIQSIDSSIEIDRPIVFDYLGQRYVVIYHTDQNCVFGYGPEHDTFQRDERYSGFVEKLKEQLHIEDITKTARGFITKDGKPLLTQIGVLTPRDYNFPDPEKHGGYRIRQELIRNFEVYRQLMEHQDELKELGGIPEEDFNNSSLKDVEKIKKLSEFRADIIYKAPHLTYDINALTVNDENEKVPEYLVEMAKYLIDVAIPKFVEKFATSTPFTFDGKKLSSEMHKSGVNVRYLGKLLPLIGRSSPTLDSICKIIECEMIIRSVKQIGRLNKWNLEQILSNIQKIINQTDGFDQLFEEICAVSNEKFGAKPTRPSELQSPYLRRGLLLAFGIVLVLNENGELPPLEKENVFQVNPHVKFQYSQNVELNSRIQLAINLYQSDNLKNAYKFFQSSAQIAERILSQFNEVLMSCHFYLGLIYFQQRQIDPAFQSILKSLIIEERYTDETNPDIVFKLSILGKLASAARNPRLAFAFFSRASKVTQMLFPFHPWALRTTADAAEAVSTVDGNAAINYAQNAIECCKKVNGTKQMLGNVYRMAAAVACECDKLNLGLKFADEAAKYESSEDLSKIRAKIMQKQNKHTAKRKP</sequence>
<reference evidence="2 3" key="1">
    <citation type="submission" date="2024-04" db="EMBL/GenBank/DDBJ databases">
        <title>Tritrichomonas musculus Genome.</title>
        <authorList>
            <person name="Alves-Ferreira E."/>
            <person name="Grigg M."/>
            <person name="Lorenzi H."/>
            <person name="Galac M."/>
        </authorList>
    </citation>
    <scope>NUCLEOTIDE SEQUENCE [LARGE SCALE GENOMIC DNA]</scope>
    <source>
        <strain evidence="2 3">EAF2021</strain>
    </source>
</reference>
<name>A0ABR2KW74_9EUKA</name>
<evidence type="ECO:0000313" key="3">
    <source>
        <dbReference type="Proteomes" id="UP001470230"/>
    </source>
</evidence>
<evidence type="ECO:0000259" key="1">
    <source>
        <dbReference type="Pfam" id="PF12807"/>
    </source>
</evidence>
<dbReference type="InterPro" id="IPR011990">
    <property type="entry name" value="TPR-like_helical_dom_sf"/>
</dbReference>